<feature type="transmembrane region" description="Helical" evidence="13">
    <location>
        <begin position="23"/>
        <end position="41"/>
    </location>
</feature>
<dbReference type="EMBL" id="CP151919">
    <property type="protein sequence ID" value="XAD56526.1"/>
    <property type="molecule type" value="Genomic_DNA"/>
</dbReference>
<organism evidence="14 15">
    <name type="scientific">Salinicola lusitanus</name>
    <dbReference type="NCBI Taxonomy" id="1949085"/>
    <lineage>
        <taxon>Bacteria</taxon>
        <taxon>Pseudomonadati</taxon>
        <taxon>Pseudomonadota</taxon>
        <taxon>Gammaproteobacteria</taxon>
        <taxon>Oceanospirillales</taxon>
        <taxon>Halomonadaceae</taxon>
        <taxon>Salinicola</taxon>
    </lineage>
</organism>
<keyword evidence="8 13" id="KW-0812">Transmembrane</keyword>
<evidence type="ECO:0000256" key="3">
    <source>
        <dbReference type="ARBA" id="ARBA00010544"/>
    </source>
</evidence>
<proteinExistence type="inferred from homology"/>
<dbReference type="NCBIfam" id="TIGR01190">
    <property type="entry name" value="ccmB"/>
    <property type="match status" value="1"/>
</dbReference>
<feature type="transmembrane region" description="Helical" evidence="13">
    <location>
        <begin position="93"/>
        <end position="121"/>
    </location>
</feature>
<dbReference type="Pfam" id="PF03379">
    <property type="entry name" value="CcmB"/>
    <property type="match status" value="1"/>
</dbReference>
<accession>A0ABZ3CZ90</accession>
<name>A0ABZ3CZ90_9GAMM</name>
<evidence type="ECO:0000256" key="1">
    <source>
        <dbReference type="ARBA" id="ARBA00002442"/>
    </source>
</evidence>
<keyword evidence="7 12" id="KW-0997">Cell inner membrane</keyword>
<evidence type="ECO:0000256" key="13">
    <source>
        <dbReference type="SAM" id="Phobius"/>
    </source>
</evidence>
<comment type="function">
    <text evidence="1 12">Required for the export of heme to the periplasm for the biogenesis of c-type cytochromes.</text>
</comment>
<feature type="transmembrane region" description="Helical" evidence="13">
    <location>
        <begin position="47"/>
        <end position="72"/>
    </location>
</feature>
<dbReference type="InterPro" id="IPR003544">
    <property type="entry name" value="Cyt_c_biogenesis_CcmB"/>
</dbReference>
<keyword evidence="10 13" id="KW-1133">Transmembrane helix</keyword>
<dbReference type="InterPro" id="IPR026031">
    <property type="entry name" value="Cyt_c_CcmB_bac"/>
</dbReference>
<feature type="transmembrane region" description="Helical" evidence="13">
    <location>
        <begin position="161"/>
        <end position="186"/>
    </location>
</feature>
<evidence type="ECO:0000256" key="2">
    <source>
        <dbReference type="ARBA" id="ARBA00004429"/>
    </source>
</evidence>
<dbReference type="PIRSF" id="PIRSF002764">
    <property type="entry name" value="CcmB"/>
    <property type="match status" value="1"/>
</dbReference>
<evidence type="ECO:0000256" key="6">
    <source>
        <dbReference type="ARBA" id="ARBA00022475"/>
    </source>
</evidence>
<evidence type="ECO:0000256" key="10">
    <source>
        <dbReference type="ARBA" id="ARBA00022989"/>
    </source>
</evidence>
<feature type="transmembrane region" description="Helical" evidence="13">
    <location>
        <begin position="127"/>
        <end position="154"/>
    </location>
</feature>
<evidence type="ECO:0000256" key="11">
    <source>
        <dbReference type="ARBA" id="ARBA00023136"/>
    </source>
</evidence>
<reference evidence="14 15" key="1">
    <citation type="submission" date="2024-04" db="EMBL/GenBank/DDBJ databases">
        <title>Salinicola lusitanus LLJ914,a marine bacterium isolated from the Okinawa Trough.</title>
        <authorList>
            <person name="Li J."/>
        </authorList>
    </citation>
    <scope>NUCLEOTIDE SEQUENCE [LARGE SCALE GENOMIC DNA]</scope>
    <source>
        <strain evidence="14 15">LLJ914</strain>
    </source>
</reference>
<evidence type="ECO:0000256" key="9">
    <source>
        <dbReference type="ARBA" id="ARBA00022748"/>
    </source>
</evidence>
<keyword evidence="9 12" id="KW-0201">Cytochrome c-type biogenesis</keyword>
<dbReference type="Proteomes" id="UP001453229">
    <property type="component" value="Chromosome"/>
</dbReference>
<evidence type="ECO:0000313" key="15">
    <source>
        <dbReference type="Proteomes" id="UP001453229"/>
    </source>
</evidence>
<keyword evidence="5 12" id="KW-0813">Transport</keyword>
<feature type="transmembrane region" description="Helical" evidence="13">
    <location>
        <begin position="192"/>
        <end position="217"/>
    </location>
</feature>
<evidence type="ECO:0000256" key="4">
    <source>
        <dbReference type="ARBA" id="ARBA00016452"/>
    </source>
</evidence>
<keyword evidence="15" id="KW-1185">Reference proteome</keyword>
<comment type="subcellular location">
    <subcellularLocation>
        <location evidence="2">Cell inner membrane</location>
        <topology evidence="2">Multi-pass membrane protein</topology>
    </subcellularLocation>
</comment>
<evidence type="ECO:0000256" key="5">
    <source>
        <dbReference type="ARBA" id="ARBA00022448"/>
    </source>
</evidence>
<gene>
    <name evidence="14" type="primary">ccmB</name>
    <name evidence="14" type="ORF">AAGT95_14320</name>
</gene>
<evidence type="ECO:0000256" key="8">
    <source>
        <dbReference type="ARBA" id="ARBA00022692"/>
    </source>
</evidence>
<evidence type="ECO:0000313" key="14">
    <source>
        <dbReference type="EMBL" id="XAD56526.1"/>
    </source>
</evidence>
<keyword evidence="6 12" id="KW-1003">Cell membrane</keyword>
<keyword evidence="11 12" id="KW-0472">Membrane</keyword>
<evidence type="ECO:0000256" key="12">
    <source>
        <dbReference type="PIRNR" id="PIRNR002764"/>
    </source>
</evidence>
<dbReference type="PANTHER" id="PTHR30070:SF1">
    <property type="entry name" value="CYTOCHROME C BIOGENESIS B-RELATED"/>
    <property type="match status" value="1"/>
</dbReference>
<dbReference type="PANTHER" id="PTHR30070">
    <property type="entry name" value="HEME EXPORTER PROTEIN B"/>
    <property type="match status" value="1"/>
</dbReference>
<protein>
    <recommendedName>
        <fullName evidence="4 12">Heme exporter protein B</fullName>
    </recommendedName>
</protein>
<sequence>MMSACAVQFKRELSIARRRGSEWINPLLFQSLVIVLFPLGISPRPDLLATIAPGLLWVTALLAMLLSLDALFRGDFADGSLEQMLLSSQPLAALCLAKTFAHWLLTGLPLALLAPVLGLLLSLPVTGIATLVTALLLGSVTFSLLGAIGAALTVSLPRGGVLLSLLILPFYIPVLIFGAGAVTAAISGGSVAAPLALLGAMLALALASAPFAIASALRISVNG</sequence>
<evidence type="ECO:0000256" key="7">
    <source>
        <dbReference type="ARBA" id="ARBA00022519"/>
    </source>
</evidence>
<comment type="similarity">
    <text evidence="3 12">Belongs to the CcmB/CycW/HelB family.</text>
</comment>
<dbReference type="PRINTS" id="PR01414">
    <property type="entry name" value="CCMBBIOGNSIS"/>
</dbReference>